<dbReference type="CDD" id="cd05387">
    <property type="entry name" value="BY-kinase"/>
    <property type="match status" value="1"/>
</dbReference>
<keyword evidence="4" id="KW-0547">Nucleotide-binding</keyword>
<dbReference type="Gene3D" id="3.40.50.300">
    <property type="entry name" value="P-loop containing nucleotide triphosphate hydrolases"/>
    <property type="match status" value="1"/>
</dbReference>
<evidence type="ECO:0000256" key="6">
    <source>
        <dbReference type="ARBA" id="ARBA00022840"/>
    </source>
</evidence>
<dbReference type="Pfam" id="PF13614">
    <property type="entry name" value="AAA_31"/>
    <property type="match status" value="1"/>
</dbReference>
<reference evidence="10" key="1">
    <citation type="submission" date="2019-08" db="EMBL/GenBank/DDBJ databases">
        <authorList>
            <person name="Kucharzyk K."/>
            <person name="Murdoch R.W."/>
            <person name="Higgins S."/>
            <person name="Loffler F."/>
        </authorList>
    </citation>
    <scope>NUCLEOTIDE SEQUENCE</scope>
</reference>
<keyword evidence="6" id="KW-0067">ATP-binding</keyword>
<dbReference type="AlphaFoldDB" id="A0A645C306"/>
<organism evidence="10">
    <name type="scientific">bioreactor metagenome</name>
    <dbReference type="NCBI Taxonomy" id="1076179"/>
    <lineage>
        <taxon>unclassified sequences</taxon>
        <taxon>metagenomes</taxon>
        <taxon>ecological metagenomes</taxon>
    </lineage>
</organism>
<evidence type="ECO:0000256" key="4">
    <source>
        <dbReference type="ARBA" id="ARBA00022741"/>
    </source>
</evidence>
<accession>A0A645C306</accession>
<dbReference type="SUPFAM" id="SSF52540">
    <property type="entry name" value="P-loop containing nucleoside triphosphate hydrolases"/>
    <property type="match status" value="1"/>
</dbReference>
<sequence length="224" mass="25520">MIAISSTVSGEGKTFVAINFAGVLAFNNKNVIVLDFDLRKPKIHLGFNTDNEKGISSILLNIDKVDDCIRQSSIPNLHFITAGPTPINPSELILTNETDELITYLKSKYDYIILDTPPIGLVSDAMKPLQYADYPIYVIRANYSKRSYIYNIEKLYHENNLRFMSIILNNVDPEITGAGSSQGFAYGYGYGYGYNNSRHGYYDSEDSVKKSWREKLRDRFRRKK</sequence>
<comment type="catalytic activity">
    <reaction evidence="8">
        <text>L-tyrosyl-[protein] + ATP = O-phospho-L-tyrosyl-[protein] + ADP + H(+)</text>
        <dbReference type="Rhea" id="RHEA:10596"/>
        <dbReference type="Rhea" id="RHEA-COMP:10136"/>
        <dbReference type="Rhea" id="RHEA-COMP:20101"/>
        <dbReference type="ChEBI" id="CHEBI:15378"/>
        <dbReference type="ChEBI" id="CHEBI:30616"/>
        <dbReference type="ChEBI" id="CHEBI:46858"/>
        <dbReference type="ChEBI" id="CHEBI:61978"/>
        <dbReference type="ChEBI" id="CHEBI:456216"/>
        <dbReference type="EC" id="2.7.10.2"/>
    </reaction>
</comment>
<comment type="similarity">
    <text evidence="1">Belongs to the CpsD/CapB family.</text>
</comment>
<evidence type="ECO:0000256" key="2">
    <source>
        <dbReference type="ARBA" id="ARBA00011903"/>
    </source>
</evidence>
<evidence type="ECO:0000259" key="9">
    <source>
        <dbReference type="Pfam" id="PF13614"/>
    </source>
</evidence>
<dbReference type="EMBL" id="VSSQ01022210">
    <property type="protein sequence ID" value="MPM68354.1"/>
    <property type="molecule type" value="Genomic_DNA"/>
</dbReference>
<dbReference type="GO" id="GO:0005886">
    <property type="term" value="C:plasma membrane"/>
    <property type="evidence" value="ECO:0007669"/>
    <property type="project" value="TreeGrafter"/>
</dbReference>
<protein>
    <recommendedName>
        <fullName evidence="2">non-specific protein-tyrosine kinase</fullName>
        <ecNumber evidence="2">2.7.10.2</ecNumber>
    </recommendedName>
</protein>
<dbReference type="PANTHER" id="PTHR32309">
    <property type="entry name" value="TYROSINE-PROTEIN KINASE"/>
    <property type="match status" value="1"/>
</dbReference>
<feature type="domain" description="AAA" evidence="9">
    <location>
        <begin position="1"/>
        <end position="143"/>
    </location>
</feature>
<keyword evidence="3" id="KW-0808">Transferase</keyword>
<dbReference type="GO" id="GO:0004715">
    <property type="term" value="F:non-membrane spanning protein tyrosine kinase activity"/>
    <property type="evidence" value="ECO:0007669"/>
    <property type="project" value="UniProtKB-EC"/>
</dbReference>
<evidence type="ECO:0000256" key="5">
    <source>
        <dbReference type="ARBA" id="ARBA00022777"/>
    </source>
</evidence>
<comment type="caution">
    <text evidence="10">The sequence shown here is derived from an EMBL/GenBank/DDBJ whole genome shotgun (WGS) entry which is preliminary data.</text>
</comment>
<dbReference type="NCBIfam" id="TIGR01007">
    <property type="entry name" value="eps_fam"/>
    <property type="match status" value="1"/>
</dbReference>
<keyword evidence="7" id="KW-0829">Tyrosine-protein kinase</keyword>
<evidence type="ECO:0000256" key="3">
    <source>
        <dbReference type="ARBA" id="ARBA00022679"/>
    </source>
</evidence>
<dbReference type="InterPro" id="IPR025669">
    <property type="entry name" value="AAA_dom"/>
</dbReference>
<dbReference type="InterPro" id="IPR027417">
    <property type="entry name" value="P-loop_NTPase"/>
</dbReference>
<keyword evidence="5" id="KW-0418">Kinase</keyword>
<evidence type="ECO:0000256" key="1">
    <source>
        <dbReference type="ARBA" id="ARBA00007316"/>
    </source>
</evidence>
<dbReference type="InterPro" id="IPR005702">
    <property type="entry name" value="Wzc-like_C"/>
</dbReference>
<evidence type="ECO:0000313" key="10">
    <source>
        <dbReference type="EMBL" id="MPM68354.1"/>
    </source>
</evidence>
<dbReference type="PANTHER" id="PTHR32309:SF13">
    <property type="entry name" value="FERRIC ENTEROBACTIN TRANSPORT PROTEIN FEPE"/>
    <property type="match status" value="1"/>
</dbReference>
<dbReference type="InterPro" id="IPR050445">
    <property type="entry name" value="Bact_polysacc_biosynth/exp"/>
</dbReference>
<name>A0A645C306_9ZZZZ</name>
<evidence type="ECO:0000256" key="7">
    <source>
        <dbReference type="ARBA" id="ARBA00023137"/>
    </source>
</evidence>
<dbReference type="GO" id="GO:0005524">
    <property type="term" value="F:ATP binding"/>
    <property type="evidence" value="ECO:0007669"/>
    <property type="project" value="UniProtKB-KW"/>
</dbReference>
<gene>
    <name evidence="10" type="ORF">SDC9_115286</name>
</gene>
<evidence type="ECO:0000256" key="8">
    <source>
        <dbReference type="ARBA" id="ARBA00051245"/>
    </source>
</evidence>
<dbReference type="EC" id="2.7.10.2" evidence="2"/>
<proteinExistence type="inferred from homology"/>